<evidence type="ECO:0000256" key="8">
    <source>
        <dbReference type="ARBA" id="ARBA00022989"/>
    </source>
</evidence>
<evidence type="ECO:0000256" key="9">
    <source>
        <dbReference type="ARBA" id="ARBA00023136"/>
    </source>
</evidence>
<dbReference type="SUPFAM" id="SSF57850">
    <property type="entry name" value="RING/U-box"/>
    <property type="match status" value="1"/>
</dbReference>
<feature type="domain" description="RING-type" evidence="12">
    <location>
        <begin position="43"/>
        <end position="89"/>
    </location>
</feature>
<dbReference type="InterPro" id="IPR013083">
    <property type="entry name" value="Znf_RING/FYVE/PHD"/>
</dbReference>
<comment type="subcellular location">
    <subcellularLocation>
        <location evidence="1">Membrane</location>
        <topology evidence="1">Multi-pass membrane protein</topology>
    </subcellularLocation>
</comment>
<evidence type="ECO:0000313" key="15">
    <source>
        <dbReference type="Proteomes" id="UP001461498"/>
    </source>
</evidence>
<keyword evidence="3 11" id="KW-0812">Transmembrane</keyword>
<dbReference type="AlphaFoldDB" id="A0AAW1DK07"/>
<evidence type="ECO:0000259" key="13">
    <source>
        <dbReference type="PROSITE" id="PS51292"/>
    </source>
</evidence>
<dbReference type="InterPro" id="IPR001841">
    <property type="entry name" value="Znf_RING"/>
</dbReference>
<keyword evidence="6" id="KW-0833">Ubl conjugation pathway</keyword>
<feature type="transmembrane region" description="Helical" evidence="11">
    <location>
        <begin position="121"/>
        <end position="145"/>
    </location>
</feature>
<keyword evidence="8 11" id="KW-1133">Transmembrane helix</keyword>
<keyword evidence="9 11" id="KW-0472">Membrane</keyword>
<evidence type="ECO:0000313" key="14">
    <source>
        <dbReference type="EMBL" id="KAK9510040.1"/>
    </source>
</evidence>
<name>A0AAW1DK07_9HEMI</name>
<dbReference type="GO" id="GO:0004842">
    <property type="term" value="F:ubiquitin-protein transferase activity"/>
    <property type="evidence" value="ECO:0007669"/>
    <property type="project" value="TreeGrafter"/>
</dbReference>
<dbReference type="GO" id="GO:0008270">
    <property type="term" value="F:zinc ion binding"/>
    <property type="evidence" value="ECO:0007669"/>
    <property type="project" value="UniProtKB-KW"/>
</dbReference>
<dbReference type="Gene3D" id="3.30.40.10">
    <property type="entry name" value="Zinc/RING finger domain, C3HC4 (zinc finger)"/>
    <property type="match status" value="1"/>
</dbReference>
<dbReference type="PANTHER" id="PTHR46065:SF3">
    <property type="entry name" value="FI20425P1"/>
    <property type="match status" value="1"/>
</dbReference>
<comment type="caution">
    <text evidence="14">The sequence shown here is derived from an EMBL/GenBank/DDBJ whole genome shotgun (WGS) entry which is preliminary data.</text>
</comment>
<dbReference type="SMART" id="SM00744">
    <property type="entry name" value="RINGv"/>
    <property type="match status" value="1"/>
</dbReference>
<evidence type="ECO:0000256" key="1">
    <source>
        <dbReference type="ARBA" id="ARBA00004141"/>
    </source>
</evidence>
<keyword evidence="2" id="KW-0808">Transferase</keyword>
<keyword evidence="15" id="KW-1185">Reference proteome</keyword>
<dbReference type="Pfam" id="PF12906">
    <property type="entry name" value="RINGv"/>
    <property type="match status" value="1"/>
</dbReference>
<evidence type="ECO:0000256" key="2">
    <source>
        <dbReference type="ARBA" id="ARBA00022679"/>
    </source>
</evidence>
<protein>
    <recommendedName>
        <fullName evidence="16">RING-CH-type domain-containing protein</fullName>
    </recommendedName>
</protein>
<keyword evidence="4" id="KW-0479">Metal-binding</keyword>
<dbReference type="GO" id="GO:0016567">
    <property type="term" value="P:protein ubiquitination"/>
    <property type="evidence" value="ECO:0007669"/>
    <property type="project" value="TreeGrafter"/>
</dbReference>
<dbReference type="EMBL" id="JAPXFL010000002">
    <property type="protein sequence ID" value="KAK9510040.1"/>
    <property type="molecule type" value="Genomic_DNA"/>
</dbReference>
<organism evidence="14 15">
    <name type="scientific">Rhynocoris fuscipes</name>
    <dbReference type="NCBI Taxonomy" id="488301"/>
    <lineage>
        <taxon>Eukaryota</taxon>
        <taxon>Metazoa</taxon>
        <taxon>Ecdysozoa</taxon>
        <taxon>Arthropoda</taxon>
        <taxon>Hexapoda</taxon>
        <taxon>Insecta</taxon>
        <taxon>Pterygota</taxon>
        <taxon>Neoptera</taxon>
        <taxon>Paraneoptera</taxon>
        <taxon>Hemiptera</taxon>
        <taxon>Heteroptera</taxon>
        <taxon>Panheteroptera</taxon>
        <taxon>Cimicomorpha</taxon>
        <taxon>Reduviidae</taxon>
        <taxon>Harpactorinae</taxon>
        <taxon>Harpactorini</taxon>
        <taxon>Rhynocoris</taxon>
    </lineage>
</organism>
<dbReference type="Proteomes" id="UP001461498">
    <property type="component" value="Unassembled WGS sequence"/>
</dbReference>
<dbReference type="PANTHER" id="PTHR46065">
    <property type="entry name" value="E3 UBIQUITIN-PROTEIN LIGASE MARCH 2/3 FAMILY MEMBER"/>
    <property type="match status" value="1"/>
</dbReference>
<evidence type="ECO:0000256" key="6">
    <source>
        <dbReference type="ARBA" id="ARBA00022786"/>
    </source>
</evidence>
<sequence>MAESTIEIKSSVDKLDVYLTANERISPHKRSPIKSISSLSSSCRICHDNDFPETLVSPCLCTGSLELVHVSCLEKWLTTSKTKHCEICKFAFKTKKELRPIKEWLLSERGPGASGNFYSDVLCLLLLSPLCFISIYLCTVGAITYLEKGHWEGIGLAIISISVLITYLLWAFITVRFHLRGLRNWQNEHHRIHLLGNHSNRRVPHDIIQA</sequence>
<accession>A0AAW1DK07</accession>
<evidence type="ECO:0000259" key="12">
    <source>
        <dbReference type="PROSITE" id="PS50089"/>
    </source>
</evidence>
<dbReference type="GO" id="GO:0016020">
    <property type="term" value="C:membrane"/>
    <property type="evidence" value="ECO:0007669"/>
    <property type="project" value="UniProtKB-SubCell"/>
</dbReference>
<dbReference type="InterPro" id="IPR011016">
    <property type="entry name" value="Znf_RING-CH"/>
</dbReference>
<evidence type="ECO:0000256" key="3">
    <source>
        <dbReference type="ARBA" id="ARBA00022692"/>
    </source>
</evidence>
<proteinExistence type="predicted"/>
<evidence type="ECO:0000256" key="10">
    <source>
        <dbReference type="PROSITE-ProRule" id="PRU00175"/>
    </source>
</evidence>
<evidence type="ECO:0000256" key="5">
    <source>
        <dbReference type="ARBA" id="ARBA00022771"/>
    </source>
</evidence>
<evidence type="ECO:0008006" key="16">
    <source>
        <dbReference type="Google" id="ProtNLM"/>
    </source>
</evidence>
<dbReference type="PROSITE" id="PS50089">
    <property type="entry name" value="ZF_RING_2"/>
    <property type="match status" value="1"/>
</dbReference>
<feature type="domain" description="RING-CH-type" evidence="13">
    <location>
        <begin position="35"/>
        <end position="95"/>
    </location>
</feature>
<evidence type="ECO:0000256" key="7">
    <source>
        <dbReference type="ARBA" id="ARBA00022833"/>
    </source>
</evidence>
<dbReference type="PROSITE" id="PS51292">
    <property type="entry name" value="ZF_RING_CH"/>
    <property type="match status" value="1"/>
</dbReference>
<reference evidence="14 15" key="1">
    <citation type="submission" date="2022-12" db="EMBL/GenBank/DDBJ databases">
        <title>Chromosome-level genome assembly of true bugs.</title>
        <authorList>
            <person name="Ma L."/>
            <person name="Li H."/>
        </authorList>
    </citation>
    <scope>NUCLEOTIDE SEQUENCE [LARGE SCALE GENOMIC DNA]</scope>
    <source>
        <strain evidence="14">Lab_2022b</strain>
    </source>
</reference>
<feature type="transmembrane region" description="Helical" evidence="11">
    <location>
        <begin position="151"/>
        <end position="173"/>
    </location>
</feature>
<evidence type="ECO:0000256" key="4">
    <source>
        <dbReference type="ARBA" id="ARBA00022723"/>
    </source>
</evidence>
<evidence type="ECO:0000256" key="11">
    <source>
        <dbReference type="SAM" id="Phobius"/>
    </source>
</evidence>
<gene>
    <name evidence="14" type="ORF">O3M35_004913</name>
</gene>
<keyword evidence="7" id="KW-0862">Zinc</keyword>
<keyword evidence="5 10" id="KW-0863">Zinc-finger</keyword>